<gene>
    <name evidence="2" type="ORF">C0187_04765</name>
</gene>
<dbReference type="InterPro" id="IPR017585">
    <property type="entry name" value="SAF_FlgA"/>
</dbReference>
<organism evidence="2 3">
    <name type="scientific">Calditerrivibrio nitroreducens</name>
    <dbReference type="NCBI Taxonomy" id="477976"/>
    <lineage>
        <taxon>Bacteria</taxon>
        <taxon>Pseudomonadati</taxon>
        <taxon>Deferribacterota</taxon>
        <taxon>Deferribacteres</taxon>
        <taxon>Deferribacterales</taxon>
        <taxon>Calditerrivibrionaceae</taxon>
    </lineage>
</organism>
<sequence length="280" mass="31699">MIKIISILFLLVCGVAYGQIYYEIDKECFNLRDINVSYPDKNILCNLNFGDERKISTQVIKNYINKEEWGKFSTSSFIVVKRKGVLVGEDDLKDLFLSYLGKKFPNLTFEIVKISTGTSITASALGDIRISFPDKPFGTVYVDLSNGIKSYKVYAYIKVFSKGYISESKIDKGEKVNGKVKEAQVEITNLKDELFLNDFDAIATQPIPKNRVITLKMLRHMPEKLKGEKVKVIYNNGTIVLEFEAVLMDDAYKGGRVSVKNLSSDKVLTGIYREGIVYLE</sequence>
<proteinExistence type="predicted"/>
<dbReference type="GO" id="GO:0044780">
    <property type="term" value="P:bacterial-type flagellum assembly"/>
    <property type="evidence" value="ECO:0007669"/>
    <property type="project" value="InterPro"/>
</dbReference>
<dbReference type="Gene3D" id="2.30.30.760">
    <property type="match status" value="1"/>
</dbReference>
<feature type="domain" description="Flagella basal body P-ring formation protein FlgA SAF" evidence="1">
    <location>
        <begin position="164"/>
        <end position="271"/>
    </location>
</feature>
<name>A0A2J6WKC2_9BACT</name>
<evidence type="ECO:0000313" key="3">
    <source>
        <dbReference type="Proteomes" id="UP000242881"/>
    </source>
</evidence>
<dbReference type="Pfam" id="PF13144">
    <property type="entry name" value="ChapFlgA"/>
    <property type="match status" value="1"/>
</dbReference>
<dbReference type="AlphaFoldDB" id="A0A2J6WKC2"/>
<evidence type="ECO:0000313" key="2">
    <source>
        <dbReference type="EMBL" id="PMP70834.1"/>
    </source>
</evidence>
<accession>A0A2J6WKC2</accession>
<comment type="caution">
    <text evidence="2">The sequence shown here is derived from an EMBL/GenBank/DDBJ whole genome shotgun (WGS) entry which is preliminary data.</text>
</comment>
<dbReference type="PANTHER" id="PTHR36307:SF1">
    <property type="entry name" value="FLAGELLA BASAL BODY P-RING FORMATION PROTEIN FLGA"/>
    <property type="match status" value="1"/>
</dbReference>
<evidence type="ECO:0000259" key="1">
    <source>
        <dbReference type="Pfam" id="PF13144"/>
    </source>
</evidence>
<dbReference type="PANTHER" id="PTHR36307">
    <property type="entry name" value="FLAGELLA BASAL BODY P-RING FORMATION PROTEIN FLGA"/>
    <property type="match status" value="1"/>
</dbReference>
<dbReference type="Proteomes" id="UP000242881">
    <property type="component" value="Unassembled WGS sequence"/>
</dbReference>
<dbReference type="EMBL" id="PNIN01000048">
    <property type="protein sequence ID" value="PMP70834.1"/>
    <property type="molecule type" value="Genomic_DNA"/>
</dbReference>
<reference evidence="2 3" key="1">
    <citation type="submission" date="2018-01" db="EMBL/GenBank/DDBJ databases">
        <title>Metagenomic assembled genomes from two thermal pools in the Uzon Caldera, Kamchatka, Russia.</title>
        <authorList>
            <person name="Wilkins L."/>
            <person name="Ettinger C."/>
        </authorList>
    </citation>
    <scope>NUCLEOTIDE SEQUENCE [LARGE SCALE GENOMIC DNA]</scope>
    <source>
        <strain evidence="2">ZAV-05</strain>
    </source>
</reference>
<protein>
    <recommendedName>
        <fullName evidence="1">Flagella basal body P-ring formation protein FlgA SAF domain-containing protein</fullName>
    </recommendedName>
</protein>
<dbReference type="InterPro" id="IPR039246">
    <property type="entry name" value="Flagellar_FlgA"/>
</dbReference>